<evidence type="ECO:0000256" key="1">
    <source>
        <dbReference type="SAM" id="MobiDB-lite"/>
    </source>
</evidence>
<protein>
    <submittedName>
        <fullName evidence="2">Uncharacterized protein</fullName>
    </submittedName>
</protein>
<sequence>MTLGEGAMSKENDYQSTPKYWISHASYTTDCQIGESNQMCTISVVLDAGTHRFFSGIRIILVVCTGIEWLKDARIQERIEPNERHNNHRWPSERKPKKLSETYGTSLEKHRTRIETSNSILARNFSLNGHNDTLPLCTVVFELIDNSDDAGPSVGLKLRLDTASKAPLCVIYERAVACTSDRRGFVNFLQLTSDHSFRGTLDLHHSSLPSPLALASMPTHMVRVLPIKASPPVTLQLPLTIIRRITSFAFRQRERGFRRGLMSVALVCKAWLPVLDIFFEILGYPNFNSYVKDLPSAKAVARTLEWKPEKAKLIKTFRSRDYITQKDKDELVDAHITILSLATSVTDITISSIPPLLVDSFLLTASKLKGVRALTVFTQDEMDYPGGMTSNLRKPSFQLNTTDILKLISHWEGFRELRITRSRNADKSGVIYTSSDQFDASAQSHSCRIEELHLSHENISGVQILQLVSPSRPMLKELYLENISGVSNREFLSFLSYTSPTLVRLRIFSCDIPRDSDAEEYAVDAVMPQMVSLNRAILFGQASVLAIARKPQAPKTEIPHHPWHDMTLSVTFTDNTYDLSASDVVGALQTTGWKSIMITHPGESAGPNSWDILSYETVHRVAKERGLDFVIY</sequence>
<gene>
    <name evidence="2" type="ORF">BDZ94DRAFT_1267785</name>
</gene>
<accession>A0A9P5XXQ4</accession>
<feature type="region of interest" description="Disordered" evidence="1">
    <location>
        <begin position="84"/>
        <end position="105"/>
    </location>
</feature>
<dbReference type="Proteomes" id="UP000807353">
    <property type="component" value="Unassembled WGS sequence"/>
</dbReference>
<proteinExistence type="predicted"/>
<dbReference type="Gene3D" id="3.80.10.10">
    <property type="entry name" value="Ribonuclease Inhibitor"/>
    <property type="match status" value="1"/>
</dbReference>
<dbReference type="OrthoDB" id="2994853at2759"/>
<organism evidence="2 3">
    <name type="scientific">Collybia nuda</name>
    <dbReference type="NCBI Taxonomy" id="64659"/>
    <lineage>
        <taxon>Eukaryota</taxon>
        <taxon>Fungi</taxon>
        <taxon>Dikarya</taxon>
        <taxon>Basidiomycota</taxon>
        <taxon>Agaricomycotina</taxon>
        <taxon>Agaricomycetes</taxon>
        <taxon>Agaricomycetidae</taxon>
        <taxon>Agaricales</taxon>
        <taxon>Tricholomatineae</taxon>
        <taxon>Clitocybaceae</taxon>
        <taxon>Collybia</taxon>
    </lineage>
</organism>
<dbReference type="EMBL" id="MU150312">
    <property type="protein sequence ID" value="KAF9459677.1"/>
    <property type="molecule type" value="Genomic_DNA"/>
</dbReference>
<comment type="caution">
    <text evidence="2">The sequence shown here is derived from an EMBL/GenBank/DDBJ whole genome shotgun (WGS) entry which is preliminary data.</text>
</comment>
<dbReference type="InterPro" id="IPR032675">
    <property type="entry name" value="LRR_dom_sf"/>
</dbReference>
<name>A0A9P5XXQ4_9AGAR</name>
<evidence type="ECO:0000313" key="3">
    <source>
        <dbReference type="Proteomes" id="UP000807353"/>
    </source>
</evidence>
<reference evidence="2" key="1">
    <citation type="submission" date="2020-11" db="EMBL/GenBank/DDBJ databases">
        <authorList>
            <consortium name="DOE Joint Genome Institute"/>
            <person name="Ahrendt S."/>
            <person name="Riley R."/>
            <person name="Andreopoulos W."/>
            <person name="Labutti K."/>
            <person name="Pangilinan J."/>
            <person name="Ruiz-Duenas F.J."/>
            <person name="Barrasa J.M."/>
            <person name="Sanchez-Garcia M."/>
            <person name="Camarero S."/>
            <person name="Miyauchi S."/>
            <person name="Serrano A."/>
            <person name="Linde D."/>
            <person name="Babiker R."/>
            <person name="Drula E."/>
            <person name="Ayuso-Fernandez I."/>
            <person name="Pacheco R."/>
            <person name="Padilla G."/>
            <person name="Ferreira P."/>
            <person name="Barriuso J."/>
            <person name="Kellner H."/>
            <person name="Castanera R."/>
            <person name="Alfaro M."/>
            <person name="Ramirez L."/>
            <person name="Pisabarro A.G."/>
            <person name="Kuo A."/>
            <person name="Tritt A."/>
            <person name="Lipzen A."/>
            <person name="He G."/>
            <person name="Yan M."/>
            <person name="Ng V."/>
            <person name="Cullen D."/>
            <person name="Martin F."/>
            <person name="Rosso M.-N."/>
            <person name="Henrissat B."/>
            <person name="Hibbett D."/>
            <person name="Martinez A.T."/>
            <person name="Grigoriev I.V."/>
        </authorList>
    </citation>
    <scope>NUCLEOTIDE SEQUENCE</scope>
    <source>
        <strain evidence="2">CBS 247.69</strain>
    </source>
</reference>
<evidence type="ECO:0000313" key="2">
    <source>
        <dbReference type="EMBL" id="KAF9459677.1"/>
    </source>
</evidence>
<keyword evidence="3" id="KW-1185">Reference proteome</keyword>
<dbReference type="SUPFAM" id="SSF52047">
    <property type="entry name" value="RNI-like"/>
    <property type="match status" value="1"/>
</dbReference>
<dbReference type="AlphaFoldDB" id="A0A9P5XXQ4"/>
<feature type="compositionally biased region" description="Basic and acidic residues" evidence="1">
    <location>
        <begin position="84"/>
        <end position="100"/>
    </location>
</feature>